<name>A0AAV4B5I7_9GAST</name>
<organism evidence="1 2">
    <name type="scientific">Plakobranchus ocellatus</name>
    <dbReference type="NCBI Taxonomy" id="259542"/>
    <lineage>
        <taxon>Eukaryota</taxon>
        <taxon>Metazoa</taxon>
        <taxon>Spiralia</taxon>
        <taxon>Lophotrochozoa</taxon>
        <taxon>Mollusca</taxon>
        <taxon>Gastropoda</taxon>
        <taxon>Heterobranchia</taxon>
        <taxon>Euthyneura</taxon>
        <taxon>Panpulmonata</taxon>
        <taxon>Sacoglossa</taxon>
        <taxon>Placobranchoidea</taxon>
        <taxon>Plakobranchidae</taxon>
        <taxon>Plakobranchus</taxon>
    </lineage>
</organism>
<evidence type="ECO:0000313" key="2">
    <source>
        <dbReference type="Proteomes" id="UP000735302"/>
    </source>
</evidence>
<dbReference type="Gene3D" id="3.30.420.10">
    <property type="entry name" value="Ribonuclease H-like superfamily/Ribonuclease H"/>
    <property type="match status" value="1"/>
</dbReference>
<dbReference type="EMBL" id="BLXT01004521">
    <property type="protein sequence ID" value="GFO13959.1"/>
    <property type="molecule type" value="Genomic_DNA"/>
</dbReference>
<evidence type="ECO:0000313" key="1">
    <source>
        <dbReference type="EMBL" id="GFO13959.1"/>
    </source>
</evidence>
<dbReference type="Proteomes" id="UP000735302">
    <property type="component" value="Unassembled WGS sequence"/>
</dbReference>
<reference evidence="1 2" key="1">
    <citation type="journal article" date="2021" name="Elife">
        <title>Chloroplast acquisition without the gene transfer in kleptoplastic sea slugs, Plakobranchus ocellatus.</title>
        <authorList>
            <person name="Maeda T."/>
            <person name="Takahashi S."/>
            <person name="Yoshida T."/>
            <person name="Shimamura S."/>
            <person name="Takaki Y."/>
            <person name="Nagai Y."/>
            <person name="Toyoda A."/>
            <person name="Suzuki Y."/>
            <person name="Arimoto A."/>
            <person name="Ishii H."/>
            <person name="Satoh N."/>
            <person name="Nishiyama T."/>
            <person name="Hasebe M."/>
            <person name="Maruyama T."/>
            <person name="Minagawa J."/>
            <person name="Obokata J."/>
            <person name="Shigenobu S."/>
        </authorList>
    </citation>
    <scope>NUCLEOTIDE SEQUENCE [LARGE SCALE GENOMIC DNA]</scope>
</reference>
<dbReference type="AlphaFoldDB" id="A0AAV4B5I7"/>
<comment type="caution">
    <text evidence="1">The sequence shown here is derived from an EMBL/GenBank/DDBJ whole genome shotgun (WGS) entry which is preliminary data.</text>
</comment>
<gene>
    <name evidence="1" type="ORF">PoB_004046400</name>
</gene>
<dbReference type="InterPro" id="IPR036397">
    <property type="entry name" value="RNaseH_sf"/>
</dbReference>
<sequence>MTMKFFNDASLVDDWPKAFPGIRFEFRTSKHVSTKYSSFFLLHGKEPKLPTDTECAYSKQHILTKNWLRLNGYTQNQNGFLAETSALKPCKVTKGP</sequence>
<accession>A0AAV4B5I7</accession>
<keyword evidence="2" id="KW-1185">Reference proteome</keyword>
<proteinExistence type="predicted"/>
<protein>
    <submittedName>
        <fullName evidence="1">Polyprotein of retroviral origin</fullName>
    </submittedName>
</protein>
<dbReference type="GO" id="GO:0003676">
    <property type="term" value="F:nucleic acid binding"/>
    <property type="evidence" value="ECO:0007669"/>
    <property type="project" value="InterPro"/>
</dbReference>